<evidence type="ECO:0000256" key="2">
    <source>
        <dbReference type="ARBA" id="ARBA00022679"/>
    </source>
</evidence>
<dbReference type="InterPro" id="IPR000863">
    <property type="entry name" value="Sulfotransferase_dom"/>
</dbReference>
<dbReference type="RefSeq" id="WP_183218565.1">
    <property type="nucleotide sequence ID" value="NZ_BMPW01000008.1"/>
</dbReference>
<evidence type="ECO:0000313" key="5">
    <source>
        <dbReference type="Proteomes" id="UP000590749"/>
    </source>
</evidence>
<feature type="domain" description="Sulfotransferase" evidence="3">
    <location>
        <begin position="121"/>
        <end position="277"/>
    </location>
</feature>
<organism evidence="4 5">
    <name type="scientific">Actinoplanes campanulatus</name>
    <dbReference type="NCBI Taxonomy" id="113559"/>
    <lineage>
        <taxon>Bacteria</taxon>
        <taxon>Bacillati</taxon>
        <taxon>Actinomycetota</taxon>
        <taxon>Actinomycetes</taxon>
        <taxon>Micromonosporales</taxon>
        <taxon>Micromonosporaceae</taxon>
        <taxon>Actinoplanes</taxon>
    </lineage>
</organism>
<accession>A0A7W5AE23</accession>
<comment type="caution">
    <text evidence="4">The sequence shown here is derived from an EMBL/GenBank/DDBJ whole genome shotgun (WGS) entry which is preliminary data.</text>
</comment>
<dbReference type="Pfam" id="PF00685">
    <property type="entry name" value="Sulfotransfer_1"/>
    <property type="match status" value="1"/>
</dbReference>
<evidence type="ECO:0000259" key="3">
    <source>
        <dbReference type="Pfam" id="PF00685"/>
    </source>
</evidence>
<sequence>MLNRTVMFAKQHAPESVRVLARRAQLEAHNARLRLTVPVVERSEYVNLYHCAVRKTASQWIKSLLSDPIAYRYSGLLTYDPRFYNWSHPRVCPPNRIALSLFFSRKRFDTMPKPDAHRAFFVYRDPRDLVVSSYFSTKDSHGPMGDVLEVRRNLREKSKKDGLLYLVDHLARKGTFNAVRSWVKAPSSAEVALFRYEDLVGPDQASQVDRLFRHCGIIVPPTEMTALLDRYSFGRMNDKKGAGTVSHYRKGEAGDWRNHFDDDITEAFNRATGNLLTLLGYDEPAPAPETELRRPATT</sequence>
<dbReference type="AlphaFoldDB" id="A0A7W5AE23"/>
<dbReference type="InterPro" id="IPR027417">
    <property type="entry name" value="P-loop_NTPase"/>
</dbReference>
<dbReference type="PANTHER" id="PTHR11783">
    <property type="entry name" value="SULFOTRANSFERASE SULT"/>
    <property type="match status" value="1"/>
</dbReference>
<evidence type="ECO:0000313" key="4">
    <source>
        <dbReference type="EMBL" id="MBB3094264.1"/>
    </source>
</evidence>
<dbReference type="GO" id="GO:0008146">
    <property type="term" value="F:sulfotransferase activity"/>
    <property type="evidence" value="ECO:0007669"/>
    <property type="project" value="InterPro"/>
</dbReference>
<evidence type="ECO:0000256" key="1">
    <source>
        <dbReference type="ARBA" id="ARBA00005771"/>
    </source>
</evidence>
<dbReference type="Proteomes" id="UP000590749">
    <property type="component" value="Unassembled WGS sequence"/>
</dbReference>
<proteinExistence type="inferred from homology"/>
<gene>
    <name evidence="4" type="ORF">FHR83_001916</name>
</gene>
<dbReference type="EMBL" id="JACHXF010000003">
    <property type="protein sequence ID" value="MBB3094264.1"/>
    <property type="molecule type" value="Genomic_DNA"/>
</dbReference>
<comment type="similarity">
    <text evidence="1">Belongs to the sulfotransferase 1 family.</text>
</comment>
<name>A0A7W5AE23_9ACTN</name>
<keyword evidence="5" id="KW-1185">Reference proteome</keyword>
<dbReference type="Gene3D" id="3.40.50.300">
    <property type="entry name" value="P-loop containing nucleotide triphosphate hydrolases"/>
    <property type="match status" value="1"/>
</dbReference>
<protein>
    <recommendedName>
        <fullName evidence="3">Sulfotransferase domain-containing protein</fullName>
    </recommendedName>
</protein>
<reference evidence="4 5" key="1">
    <citation type="submission" date="2020-08" db="EMBL/GenBank/DDBJ databases">
        <title>Genomic Encyclopedia of Type Strains, Phase III (KMG-III): the genomes of soil and plant-associated and newly described type strains.</title>
        <authorList>
            <person name="Whitman W."/>
        </authorList>
    </citation>
    <scope>NUCLEOTIDE SEQUENCE [LARGE SCALE GENOMIC DNA]</scope>
    <source>
        <strain evidence="4 5">CECT 3287</strain>
    </source>
</reference>
<keyword evidence="2" id="KW-0808">Transferase</keyword>
<dbReference type="SUPFAM" id="SSF52540">
    <property type="entry name" value="P-loop containing nucleoside triphosphate hydrolases"/>
    <property type="match status" value="1"/>
</dbReference>